<reference evidence="5 6" key="1">
    <citation type="submission" date="2017-06" db="EMBL/GenBank/DDBJ databases">
        <authorList>
            <person name="Kim H.J."/>
            <person name="Triplett B.A."/>
        </authorList>
    </citation>
    <scope>NUCLEOTIDE SEQUENCE [LARGE SCALE GENOMIC DNA]</scope>
    <source>
        <strain evidence="5 6">DSM 13116</strain>
    </source>
</reference>
<dbReference type="GO" id="GO:0006813">
    <property type="term" value="P:potassium ion transport"/>
    <property type="evidence" value="ECO:0007669"/>
    <property type="project" value="InterPro"/>
</dbReference>
<dbReference type="Proteomes" id="UP000198324">
    <property type="component" value="Unassembled WGS sequence"/>
</dbReference>
<protein>
    <submittedName>
        <fullName evidence="5">Trk K+ transport system, NAD-binding component</fullName>
    </submittedName>
</protein>
<evidence type="ECO:0000313" key="5">
    <source>
        <dbReference type="EMBL" id="SNR91603.1"/>
    </source>
</evidence>
<dbReference type="EMBL" id="FZOC01000003">
    <property type="protein sequence ID" value="SNR91603.1"/>
    <property type="molecule type" value="Genomic_DNA"/>
</dbReference>
<dbReference type="InterPro" id="IPR036721">
    <property type="entry name" value="RCK_C_sf"/>
</dbReference>
<feature type="transmembrane region" description="Helical" evidence="2">
    <location>
        <begin position="58"/>
        <end position="76"/>
    </location>
</feature>
<dbReference type="Gene3D" id="3.30.70.1450">
    <property type="entry name" value="Regulator of K+ conductance, C-terminal domain"/>
    <property type="match status" value="2"/>
</dbReference>
<feature type="transmembrane region" description="Helical" evidence="2">
    <location>
        <begin position="23"/>
        <end position="46"/>
    </location>
</feature>
<dbReference type="Pfam" id="PF02254">
    <property type="entry name" value="TrkA_N"/>
    <property type="match status" value="2"/>
</dbReference>
<dbReference type="AlphaFoldDB" id="A0A239A9P3"/>
<feature type="domain" description="RCK N-terminal" evidence="3">
    <location>
        <begin position="352"/>
        <end position="465"/>
    </location>
</feature>
<dbReference type="InterPro" id="IPR006037">
    <property type="entry name" value="RCK_C"/>
</dbReference>
<dbReference type="SUPFAM" id="SSF51735">
    <property type="entry name" value="NAD(P)-binding Rossmann-fold domains"/>
    <property type="match status" value="2"/>
</dbReference>
<dbReference type="Pfam" id="PF07885">
    <property type="entry name" value="Ion_trans_2"/>
    <property type="match status" value="1"/>
</dbReference>
<dbReference type="SUPFAM" id="SSF116726">
    <property type="entry name" value="TrkA C-terminal domain-like"/>
    <property type="match status" value="2"/>
</dbReference>
<dbReference type="Pfam" id="PF02080">
    <property type="entry name" value="TrkA_C"/>
    <property type="match status" value="2"/>
</dbReference>
<name>A0A239A9P3_9BACT</name>
<dbReference type="InterPro" id="IPR050721">
    <property type="entry name" value="Trk_Ktr_HKT_K-transport"/>
</dbReference>
<dbReference type="PANTHER" id="PTHR43833:SF9">
    <property type="entry name" value="POTASSIUM CHANNEL PROTEIN YUGO-RELATED"/>
    <property type="match status" value="1"/>
</dbReference>
<evidence type="ECO:0000256" key="1">
    <source>
        <dbReference type="ARBA" id="ARBA00004651"/>
    </source>
</evidence>
<keyword evidence="2" id="KW-0812">Transmembrane</keyword>
<comment type="subcellular location">
    <subcellularLocation>
        <location evidence="1">Cell membrane</location>
        <topology evidence="1">Multi-pass membrane protein</topology>
    </subcellularLocation>
</comment>
<keyword evidence="6" id="KW-1185">Reference proteome</keyword>
<dbReference type="GO" id="GO:0005886">
    <property type="term" value="C:plasma membrane"/>
    <property type="evidence" value="ECO:0007669"/>
    <property type="project" value="UniProtKB-SubCell"/>
</dbReference>
<keyword evidence="2" id="KW-1133">Transmembrane helix</keyword>
<proteinExistence type="predicted"/>
<feature type="domain" description="RCK C-terminal" evidence="4">
    <location>
        <begin position="263"/>
        <end position="347"/>
    </location>
</feature>
<dbReference type="InterPro" id="IPR013099">
    <property type="entry name" value="K_chnl_dom"/>
</dbReference>
<feature type="transmembrane region" description="Helical" evidence="2">
    <location>
        <begin position="83"/>
        <end position="109"/>
    </location>
</feature>
<sequence length="565" mass="61704">MKFIPAQLATLFQDGASHRNIRFLLKFLGMLVGVIVFYSLLFHFIMQWEGREFSWVTGFYWTLTVMSTLGFGDITFTSDLGRLFSIVVLLTGIIFLLVMLPFTFIQFFYAPWLEAHSRSLAPRELPPATSGHVLIIGADPTALNLARKMRQYGHAYALLCPDVQSALALHDQGYAVVVGEHDDAETYRRLRAESAALVVALDSDVRNTSIAFTVREVSQHTPILGKVDQDESQDILTLAGCTHVFPFTSMLGQAIARRSLGGERRSGVIGRFSSLVVAESPVMGSRLEGKTLRQCGLRKAVGVNVVGFWERGRFSLPEPDLPLHSGMVLVIAGDEEQIRSYDAFAGAPAKNDAPVIILGGGRVGRAAAEQLLQQGQDYRVVEKSPRQTGPQERLVAGNAADLEVLERAGIRQAPAVLITTHDNDMNMYLTIYCRRLRPDMQIISRATLDRNIGALHNAGADLVISHASLVANTVVNLLSPGKVLMLSEGINIFRTPVPEGLADKTLLESNIRDETGCSVVAVDSGQGLRINPDPGLPLRRGAELLLVGDSASEQRYLERFGGGEG</sequence>
<accession>A0A239A9P3</accession>
<evidence type="ECO:0000256" key="2">
    <source>
        <dbReference type="SAM" id="Phobius"/>
    </source>
</evidence>
<dbReference type="GO" id="GO:0008324">
    <property type="term" value="F:monoatomic cation transmembrane transporter activity"/>
    <property type="evidence" value="ECO:0007669"/>
    <property type="project" value="InterPro"/>
</dbReference>
<gene>
    <name evidence="5" type="ORF">SAMN04488503_1892</name>
</gene>
<dbReference type="InterPro" id="IPR003148">
    <property type="entry name" value="RCK_N"/>
</dbReference>
<evidence type="ECO:0000313" key="6">
    <source>
        <dbReference type="Proteomes" id="UP000198324"/>
    </source>
</evidence>
<evidence type="ECO:0000259" key="3">
    <source>
        <dbReference type="PROSITE" id="PS51201"/>
    </source>
</evidence>
<organism evidence="5 6">
    <name type="scientific">Humidesulfovibrio mexicanus</name>
    <dbReference type="NCBI Taxonomy" id="147047"/>
    <lineage>
        <taxon>Bacteria</taxon>
        <taxon>Pseudomonadati</taxon>
        <taxon>Thermodesulfobacteriota</taxon>
        <taxon>Desulfovibrionia</taxon>
        <taxon>Desulfovibrionales</taxon>
        <taxon>Desulfovibrionaceae</taxon>
        <taxon>Humidesulfovibrio</taxon>
    </lineage>
</organism>
<dbReference type="SUPFAM" id="SSF81324">
    <property type="entry name" value="Voltage-gated potassium channels"/>
    <property type="match status" value="1"/>
</dbReference>
<dbReference type="Gene3D" id="1.10.287.70">
    <property type="match status" value="1"/>
</dbReference>
<dbReference type="PANTHER" id="PTHR43833">
    <property type="entry name" value="POTASSIUM CHANNEL PROTEIN 2-RELATED-RELATED"/>
    <property type="match status" value="1"/>
</dbReference>
<keyword evidence="2" id="KW-0472">Membrane</keyword>
<dbReference type="RefSeq" id="WP_089274044.1">
    <property type="nucleotide sequence ID" value="NZ_FZOC01000003.1"/>
</dbReference>
<feature type="domain" description="RCK C-terminal" evidence="4">
    <location>
        <begin position="479"/>
        <end position="563"/>
    </location>
</feature>
<dbReference type="PRINTS" id="PR00169">
    <property type="entry name" value="KCHANNEL"/>
</dbReference>
<dbReference type="Gene3D" id="3.40.50.720">
    <property type="entry name" value="NAD(P)-binding Rossmann-like Domain"/>
    <property type="match status" value="2"/>
</dbReference>
<dbReference type="OrthoDB" id="9799090at2"/>
<dbReference type="InterPro" id="IPR036291">
    <property type="entry name" value="NAD(P)-bd_dom_sf"/>
</dbReference>
<dbReference type="PROSITE" id="PS51201">
    <property type="entry name" value="RCK_N"/>
    <property type="match status" value="1"/>
</dbReference>
<dbReference type="PROSITE" id="PS51202">
    <property type="entry name" value="RCK_C"/>
    <property type="match status" value="2"/>
</dbReference>
<evidence type="ECO:0000259" key="4">
    <source>
        <dbReference type="PROSITE" id="PS51202"/>
    </source>
</evidence>